<sequence>ARCLRHPTAPGGRRPRRCGPRGVRRPDRPRAAVAAPAGLDGRPGRARRRGDRGTRAGHRHGMDERGQAGRRRSADRGADAPAPRTGAHAARSAGGQGIRVGRRPAAAADPSRRLGRRPARHRRLRGRRRRSGARARAGRRGRRGARGPHLLPASGLSLGDGHPAGLHRAL</sequence>
<feature type="compositionally biased region" description="Basic residues" evidence="1">
    <location>
        <begin position="13"/>
        <end position="23"/>
    </location>
</feature>
<gene>
    <name evidence="2" type="ORF">AVDCRST_MAG53-2331</name>
</gene>
<dbReference type="AlphaFoldDB" id="A0A6J4SSJ2"/>
<feature type="compositionally biased region" description="Basic and acidic residues" evidence="1">
    <location>
        <begin position="60"/>
        <end position="78"/>
    </location>
</feature>
<feature type="compositionally biased region" description="Basic residues" evidence="1">
    <location>
        <begin position="44"/>
        <end position="59"/>
    </location>
</feature>
<feature type="compositionally biased region" description="Basic residues" evidence="1">
    <location>
        <begin position="113"/>
        <end position="146"/>
    </location>
</feature>
<feature type="compositionally biased region" description="Low complexity" evidence="1">
    <location>
        <begin position="31"/>
        <end position="40"/>
    </location>
</feature>
<feature type="non-terminal residue" evidence="2">
    <location>
        <position position="170"/>
    </location>
</feature>
<organism evidence="2">
    <name type="scientific">uncultured Solirubrobacteraceae bacterium</name>
    <dbReference type="NCBI Taxonomy" id="1162706"/>
    <lineage>
        <taxon>Bacteria</taxon>
        <taxon>Bacillati</taxon>
        <taxon>Actinomycetota</taxon>
        <taxon>Thermoleophilia</taxon>
        <taxon>Solirubrobacterales</taxon>
        <taxon>Solirubrobacteraceae</taxon>
        <taxon>environmental samples</taxon>
    </lineage>
</organism>
<dbReference type="EMBL" id="CADCVR010000071">
    <property type="protein sequence ID" value="CAA9504212.1"/>
    <property type="molecule type" value="Genomic_DNA"/>
</dbReference>
<reference evidence="2" key="1">
    <citation type="submission" date="2020-02" db="EMBL/GenBank/DDBJ databases">
        <authorList>
            <person name="Meier V. D."/>
        </authorList>
    </citation>
    <scope>NUCLEOTIDE SEQUENCE</scope>
    <source>
        <strain evidence="2">AVDCRST_MAG53</strain>
    </source>
</reference>
<feature type="non-terminal residue" evidence="2">
    <location>
        <position position="1"/>
    </location>
</feature>
<accession>A0A6J4SSJ2</accession>
<evidence type="ECO:0000313" key="2">
    <source>
        <dbReference type="EMBL" id="CAA9504212.1"/>
    </source>
</evidence>
<feature type="region of interest" description="Disordered" evidence="1">
    <location>
        <begin position="1"/>
        <end position="170"/>
    </location>
</feature>
<proteinExistence type="predicted"/>
<evidence type="ECO:0000256" key="1">
    <source>
        <dbReference type="SAM" id="MobiDB-lite"/>
    </source>
</evidence>
<name>A0A6J4SSJ2_9ACTN</name>
<protein>
    <submittedName>
        <fullName evidence="2">Uncharacterized protein</fullName>
    </submittedName>
</protein>